<reference evidence="1 2" key="2">
    <citation type="journal article" date="2016" name="Genome Announc.">
        <title>Draft Genome Sequence of a Biocontrol Rhizobacterium, Chryseobacterium kwangjuense Strain KJ1R5, Isolated from Pepper (Capsicum annuum).</title>
        <authorList>
            <person name="Jeong J.J."/>
            <person name="Park H."/>
            <person name="Park B.H."/>
            <person name="Mannaa M."/>
            <person name="Sang M.K."/>
            <person name="Choi I.G."/>
            <person name="Kim K.D."/>
        </authorList>
    </citation>
    <scope>NUCLEOTIDE SEQUENCE [LARGE SCALE GENOMIC DNA]</scope>
    <source>
        <strain evidence="1 2">KJ1R5</strain>
    </source>
</reference>
<accession>A0A135WLQ7</accession>
<evidence type="ECO:0000313" key="2">
    <source>
        <dbReference type="Proteomes" id="UP000070513"/>
    </source>
</evidence>
<protein>
    <submittedName>
        <fullName evidence="1">Uncharacterized protein</fullName>
    </submittedName>
</protein>
<sequence length="102" mass="12288">MRINTFKTISRVVREEMTKKQQFLKNKKSNRNRFLLSIIKKLVKYFFTEISKDLLFSLIKDKLKDLFDFSNDSPIIDYVHSLFSIKSTLIWLIDFVKSFIEN</sequence>
<proteinExistence type="predicted"/>
<dbReference type="Proteomes" id="UP000070513">
    <property type="component" value="Unassembled WGS sequence"/>
</dbReference>
<dbReference type="AlphaFoldDB" id="A0A135WLQ7"/>
<dbReference type="EMBL" id="LPUR01000001">
    <property type="protein sequence ID" value="KXH85825.1"/>
    <property type="molecule type" value="Genomic_DNA"/>
</dbReference>
<gene>
    <name evidence="1" type="ORF">AU378_08810</name>
</gene>
<comment type="caution">
    <text evidence="1">The sequence shown here is derived from an EMBL/GenBank/DDBJ whole genome shotgun (WGS) entry which is preliminary data.</text>
</comment>
<dbReference type="RefSeq" id="WP_062650048.1">
    <property type="nucleotide sequence ID" value="NZ_LPUR01000001.1"/>
</dbReference>
<reference evidence="2" key="1">
    <citation type="submission" date="2015-12" db="EMBL/GenBank/DDBJ databases">
        <title>Genome sequence of a biocontrol rhizobacterium Chryseobacterium kwangjuense strain KJ1R5 isolated from pepper (Capsicum annuum L.).</title>
        <authorList>
            <person name="Jeong J.-J."/>
            <person name="Park H."/>
            <person name="Mannaa M."/>
            <person name="Sang M.K."/>
            <person name="Choi I.-G."/>
            <person name="Kim K.D."/>
        </authorList>
    </citation>
    <scope>NUCLEOTIDE SEQUENCE [LARGE SCALE GENOMIC DNA]</scope>
    <source>
        <strain evidence="2">KJ1R5</strain>
    </source>
</reference>
<name>A0A135WLQ7_9FLAO</name>
<evidence type="ECO:0000313" key="1">
    <source>
        <dbReference type="EMBL" id="KXH85825.1"/>
    </source>
</evidence>
<organism evidence="1 2">
    <name type="scientific">Chryseobacterium kwangjuense</name>
    <dbReference type="NCBI Taxonomy" id="267125"/>
    <lineage>
        <taxon>Bacteria</taxon>
        <taxon>Pseudomonadati</taxon>
        <taxon>Bacteroidota</taxon>
        <taxon>Flavobacteriia</taxon>
        <taxon>Flavobacteriales</taxon>
        <taxon>Weeksellaceae</taxon>
        <taxon>Chryseobacterium group</taxon>
        <taxon>Chryseobacterium</taxon>
    </lineage>
</organism>